<evidence type="ECO:0000256" key="16">
    <source>
        <dbReference type="ARBA" id="ARBA00031927"/>
    </source>
</evidence>
<evidence type="ECO:0000256" key="5">
    <source>
        <dbReference type="ARBA" id="ARBA00022801"/>
    </source>
</evidence>
<dbReference type="EMBL" id="JACHFY010000004">
    <property type="protein sequence ID" value="MBB5253340.1"/>
    <property type="molecule type" value="Genomic_DNA"/>
</dbReference>
<evidence type="ECO:0000256" key="2">
    <source>
        <dbReference type="ARBA" id="ARBA00005582"/>
    </source>
</evidence>
<evidence type="ECO:0000256" key="19">
    <source>
        <dbReference type="ARBA" id="ARBA00048894"/>
    </source>
</evidence>
<dbReference type="PANTHER" id="PTHR43758:SF2">
    <property type="entry name" value="OXIDIZED PURINE NUCLEOSIDE TRIPHOSPHATE HYDROLASE"/>
    <property type="match status" value="1"/>
</dbReference>
<evidence type="ECO:0000256" key="12">
    <source>
        <dbReference type="ARBA" id="ARBA00026218"/>
    </source>
</evidence>
<dbReference type="GO" id="GO:0046872">
    <property type="term" value="F:metal ion binding"/>
    <property type="evidence" value="ECO:0007669"/>
    <property type="project" value="UniProtKB-KW"/>
</dbReference>
<dbReference type="InterPro" id="IPR020084">
    <property type="entry name" value="NUDIX_hydrolase_CS"/>
</dbReference>
<evidence type="ECO:0000256" key="15">
    <source>
        <dbReference type="ARBA" id="ARBA00030682"/>
    </source>
</evidence>
<reference evidence="23 26" key="2">
    <citation type="submission" date="2020-08" db="EMBL/GenBank/DDBJ databases">
        <title>Genomic Encyclopedia of Type Strains, Phase IV (KMG-IV): sequencing the most valuable type-strain genomes for metagenomic binning, comparative biology and taxonomic classification.</title>
        <authorList>
            <person name="Goeker M."/>
        </authorList>
    </citation>
    <scope>NUCLEOTIDE SEQUENCE [LARGE SCALE GENOMIC DNA]</scope>
    <source>
        <strain evidence="23 26">DSM 12421</strain>
    </source>
</reference>
<name>A0A650CIR0_SULOH</name>
<accession>A0A650CIR0</accession>
<dbReference type="CDD" id="cd03427">
    <property type="entry name" value="NUDIX_MTH1_Nudt1"/>
    <property type="match status" value="1"/>
</dbReference>
<keyword evidence="6" id="KW-0460">Magnesium</keyword>
<comment type="function">
    <text evidence="21">Oxidized purine nucleoside triphosphate hydrolase which is a prominent sanitizer of the oxidized nucleotide pool. Catalyzes the hydrolysis of 2-oxo-dATP (2-hydroxy-dATP) into 2-oxo-dAMP. Also has a significant hydrolase activity toward 2-oxo-ATP, 8-oxo-dGTP and 8-oxo-dATP. Through the hydrolysis of oxidized purine nucleoside triphosphates, prevents their incorporation into DNA and the subsequent transversions A:T to C:G and G:C to T:A. Also catalyzes the hydrolysis of methylated purine nucleoside triphosphate preventing their integration into DNA. Through this antimutagenic activity protects cells from oxidative stress.</text>
</comment>
<feature type="domain" description="Nudix hydrolase" evidence="22">
    <location>
        <begin position="1"/>
        <end position="127"/>
    </location>
</feature>
<evidence type="ECO:0000256" key="8">
    <source>
        <dbReference type="ARBA" id="ARBA00024459"/>
    </source>
</evidence>
<reference evidence="24 25" key="1">
    <citation type="submission" date="2019-10" db="EMBL/GenBank/DDBJ databases">
        <title>Genome Sequences from Six Type Strain Members of the Archaeal Family Sulfolobaceae: Acidianus ambivalens, Acidianus infernus, Metallosphaera prunae, Stygiolobus azoricus, Sulfolobus metallicus, and Sulfurisphaera ohwakuensis.</title>
        <authorList>
            <person name="Counts J.A."/>
            <person name="Kelly R.M."/>
        </authorList>
    </citation>
    <scope>NUCLEOTIDE SEQUENCE [LARGE SCALE GENOMIC DNA]</scope>
    <source>
        <strain evidence="24 25">TA-1</strain>
    </source>
</reference>
<evidence type="ECO:0000313" key="26">
    <source>
        <dbReference type="Proteomes" id="UP000582213"/>
    </source>
</evidence>
<evidence type="ECO:0000256" key="10">
    <source>
        <dbReference type="ARBA" id="ARBA00024596"/>
    </source>
</evidence>
<dbReference type="Proteomes" id="UP000427373">
    <property type="component" value="Chromosome"/>
</dbReference>
<dbReference type="InterPro" id="IPR015797">
    <property type="entry name" value="NUDIX_hydrolase-like_dom_sf"/>
</dbReference>
<dbReference type="RefSeq" id="WP_156015143.1">
    <property type="nucleotide sequence ID" value="NZ_CP045484.1"/>
</dbReference>
<dbReference type="InterPro" id="IPR000086">
    <property type="entry name" value="NUDIX_hydrolase_dom"/>
</dbReference>
<dbReference type="GO" id="GO:0042262">
    <property type="term" value="P:DNA protection"/>
    <property type="evidence" value="ECO:0007669"/>
    <property type="project" value="InterPro"/>
</dbReference>
<keyword evidence="25" id="KW-1185">Reference proteome</keyword>
<dbReference type="GO" id="GO:0005737">
    <property type="term" value="C:cytoplasm"/>
    <property type="evidence" value="ECO:0007669"/>
    <property type="project" value="TreeGrafter"/>
</dbReference>
<comment type="catalytic activity">
    <reaction evidence="10">
        <text>2-oxo-ATP + H2O = 2-oxo-AMP + diphosphate + H(+)</text>
        <dbReference type="Rhea" id="RHEA:67392"/>
        <dbReference type="ChEBI" id="CHEBI:15377"/>
        <dbReference type="ChEBI" id="CHEBI:15378"/>
        <dbReference type="ChEBI" id="CHEBI:33019"/>
        <dbReference type="ChEBI" id="CHEBI:71395"/>
        <dbReference type="ChEBI" id="CHEBI:172878"/>
    </reaction>
    <physiologicalReaction direction="left-to-right" evidence="10">
        <dbReference type="Rhea" id="RHEA:67393"/>
    </physiologicalReaction>
</comment>
<evidence type="ECO:0000256" key="21">
    <source>
        <dbReference type="ARBA" id="ARBA00053094"/>
    </source>
</evidence>
<sequence>MITCLVIIKANNNFLLFIRKKRGLGKGLITFPGGKVEDKEKIEECAIREVKEEVNITIFEPKLVGKIKFYLDDYEAETTYVFVTDKYEGKPEETDEAIPIWLNYIPYEEMWEDDKVWLPLVLEGKKICCEFKFDKNWQEFKGGYCNLCELT</sequence>
<evidence type="ECO:0000256" key="4">
    <source>
        <dbReference type="ARBA" id="ARBA00022723"/>
    </source>
</evidence>
<comment type="catalytic activity">
    <reaction evidence="8">
        <text>2-oxo-dATP + H2O = 2-oxo-dAMP + diphosphate + H(+)</text>
        <dbReference type="Rhea" id="RHEA:31583"/>
        <dbReference type="ChEBI" id="CHEBI:15377"/>
        <dbReference type="ChEBI" id="CHEBI:15378"/>
        <dbReference type="ChEBI" id="CHEBI:33019"/>
        <dbReference type="ChEBI" id="CHEBI:63212"/>
        <dbReference type="ChEBI" id="CHEBI:77897"/>
        <dbReference type="EC" id="3.6.1.56"/>
    </reaction>
    <physiologicalReaction direction="left-to-right" evidence="8">
        <dbReference type="Rhea" id="RHEA:31584"/>
    </physiologicalReaction>
</comment>
<comment type="catalytic activity">
    <reaction evidence="19">
        <text>O(6)-methyl-dGTP + H2O = O(6)-methyl-dGMP + diphosphate + H(+)</text>
        <dbReference type="Rhea" id="RHEA:67600"/>
        <dbReference type="ChEBI" id="CHEBI:15377"/>
        <dbReference type="ChEBI" id="CHEBI:15378"/>
        <dbReference type="ChEBI" id="CHEBI:33019"/>
        <dbReference type="ChEBI" id="CHEBI:169974"/>
        <dbReference type="ChEBI" id="CHEBI:169975"/>
    </reaction>
    <physiologicalReaction direction="left-to-right" evidence="19">
        <dbReference type="Rhea" id="RHEA:67601"/>
    </physiologicalReaction>
</comment>
<dbReference type="SUPFAM" id="SSF55811">
    <property type="entry name" value="Nudix"/>
    <property type="match status" value="1"/>
</dbReference>
<evidence type="ECO:0000256" key="11">
    <source>
        <dbReference type="ARBA" id="ARBA00026103"/>
    </source>
</evidence>
<dbReference type="PRINTS" id="PR01403">
    <property type="entry name" value="8OXTPHPHTASE"/>
</dbReference>
<dbReference type="Gene3D" id="3.90.79.10">
    <property type="entry name" value="Nucleoside Triphosphate Pyrophosphohydrolase"/>
    <property type="match status" value="1"/>
</dbReference>
<dbReference type="AlphaFoldDB" id="A0A650CIR0"/>
<comment type="cofactor">
    <cofactor evidence="1">
        <name>Mg(2+)</name>
        <dbReference type="ChEBI" id="CHEBI:18420"/>
    </cofactor>
</comment>
<comment type="catalytic activity">
    <reaction evidence="7">
        <text>8-oxo-dATP + H2O = 8-oxo-dAMP + diphosphate + H(+)</text>
        <dbReference type="Rhea" id="RHEA:65396"/>
        <dbReference type="ChEBI" id="CHEBI:15377"/>
        <dbReference type="ChEBI" id="CHEBI:15378"/>
        <dbReference type="ChEBI" id="CHEBI:33019"/>
        <dbReference type="ChEBI" id="CHEBI:71361"/>
        <dbReference type="ChEBI" id="CHEBI:172871"/>
    </reaction>
    <physiologicalReaction direction="left-to-right" evidence="7">
        <dbReference type="Rhea" id="RHEA:65397"/>
    </physiologicalReaction>
</comment>
<dbReference type="Proteomes" id="UP000582213">
    <property type="component" value="Unassembled WGS sequence"/>
</dbReference>
<comment type="catalytic activity">
    <reaction evidence="9">
        <text>8-oxo-dGTP + H2O = 8-oxo-dGMP + diphosphate + H(+)</text>
        <dbReference type="Rhea" id="RHEA:31575"/>
        <dbReference type="ChEBI" id="CHEBI:15377"/>
        <dbReference type="ChEBI" id="CHEBI:15378"/>
        <dbReference type="ChEBI" id="CHEBI:33019"/>
        <dbReference type="ChEBI" id="CHEBI:63224"/>
        <dbReference type="ChEBI" id="CHEBI:77896"/>
    </reaction>
    <physiologicalReaction direction="left-to-right" evidence="9">
        <dbReference type="Rhea" id="RHEA:31576"/>
    </physiologicalReaction>
</comment>
<evidence type="ECO:0000313" key="25">
    <source>
        <dbReference type="Proteomes" id="UP000427373"/>
    </source>
</evidence>
<comment type="similarity">
    <text evidence="2">Belongs to the Nudix hydrolase family.</text>
</comment>
<dbReference type="OrthoDB" id="40462at2157"/>
<evidence type="ECO:0000256" key="17">
    <source>
        <dbReference type="ARBA" id="ARBA00032071"/>
    </source>
</evidence>
<dbReference type="InterPro" id="IPR003563">
    <property type="entry name" value="8ODP"/>
</dbReference>
<gene>
    <name evidence="24" type="ORF">D1869_11120</name>
    <name evidence="23" type="ORF">HNQ62_001101</name>
</gene>
<protein>
    <recommendedName>
        <fullName evidence="12">Oxidized purine nucleoside triphosphate hydrolase</fullName>
        <ecNumber evidence="11">3.6.1.56</ecNumber>
    </recommendedName>
    <alternativeName>
        <fullName evidence="16">2-hydroxy-dATP diphosphatase</fullName>
    </alternativeName>
    <alternativeName>
        <fullName evidence="15">7,8-dihydro-8-oxoguanine triphosphatase</fullName>
    </alternativeName>
    <alternativeName>
        <fullName evidence="14">8-oxo-dGTPase</fullName>
    </alternativeName>
    <alternativeName>
        <fullName evidence="17">Methylated purine nucleoside triphosphate hydrolase</fullName>
    </alternativeName>
    <alternativeName>
        <fullName evidence="13">Nucleoside diphosphate-linked moiety X motif 1</fullName>
    </alternativeName>
</protein>
<evidence type="ECO:0000256" key="3">
    <source>
        <dbReference type="ARBA" id="ARBA00011245"/>
    </source>
</evidence>
<evidence type="ECO:0000256" key="9">
    <source>
        <dbReference type="ARBA" id="ARBA00024486"/>
    </source>
</evidence>
<dbReference type="GO" id="GO:0008413">
    <property type="term" value="F:8-oxo-7,8-dihydroguanosine triphosphate pyrophosphatase activity"/>
    <property type="evidence" value="ECO:0007669"/>
    <property type="project" value="InterPro"/>
</dbReference>
<dbReference type="PROSITE" id="PS51462">
    <property type="entry name" value="NUDIX"/>
    <property type="match status" value="1"/>
</dbReference>
<dbReference type="KEGG" id="soh:D1869_11120"/>
<evidence type="ECO:0000256" key="18">
    <source>
        <dbReference type="ARBA" id="ARBA00048002"/>
    </source>
</evidence>
<dbReference type="GeneID" id="42801801"/>
<dbReference type="GO" id="GO:0008828">
    <property type="term" value="F:dATP diphosphatase activity"/>
    <property type="evidence" value="ECO:0007669"/>
    <property type="project" value="UniProtKB-EC"/>
</dbReference>
<evidence type="ECO:0000256" key="7">
    <source>
        <dbReference type="ARBA" id="ARBA00024448"/>
    </source>
</evidence>
<dbReference type="Pfam" id="PF00293">
    <property type="entry name" value="NUDIX"/>
    <property type="match status" value="1"/>
</dbReference>
<dbReference type="PANTHER" id="PTHR43758">
    <property type="entry name" value="7,8-DIHYDRO-8-OXOGUANINE TRIPHOSPHATASE"/>
    <property type="match status" value="1"/>
</dbReference>
<dbReference type="PROSITE" id="PS00893">
    <property type="entry name" value="NUDIX_BOX"/>
    <property type="match status" value="1"/>
</dbReference>
<evidence type="ECO:0000256" key="14">
    <source>
        <dbReference type="ARBA" id="ARBA00030634"/>
    </source>
</evidence>
<comment type="catalytic activity">
    <reaction evidence="20">
        <text>N(6)-methyl-dATP + H2O = N(6)-methyl-dAMP + diphosphate + H(+)</text>
        <dbReference type="Rhea" id="RHEA:67604"/>
        <dbReference type="ChEBI" id="CHEBI:15377"/>
        <dbReference type="ChEBI" id="CHEBI:15378"/>
        <dbReference type="ChEBI" id="CHEBI:33019"/>
        <dbReference type="ChEBI" id="CHEBI:169976"/>
        <dbReference type="ChEBI" id="CHEBI:172872"/>
    </reaction>
    <physiologicalReaction direction="left-to-right" evidence="20">
        <dbReference type="Rhea" id="RHEA:67605"/>
    </physiologicalReaction>
</comment>
<comment type="subunit">
    <text evidence="3">Monomer.</text>
</comment>
<evidence type="ECO:0000313" key="24">
    <source>
        <dbReference type="EMBL" id="QGR17663.1"/>
    </source>
</evidence>
<proteinExistence type="inferred from homology"/>
<evidence type="ECO:0000256" key="13">
    <source>
        <dbReference type="ARBA" id="ARBA00029673"/>
    </source>
</evidence>
<evidence type="ECO:0000313" key="23">
    <source>
        <dbReference type="EMBL" id="MBB5253340.1"/>
    </source>
</evidence>
<organism evidence="24 25">
    <name type="scientific">Sulfurisphaera ohwakuensis</name>
    <dbReference type="NCBI Taxonomy" id="69656"/>
    <lineage>
        <taxon>Archaea</taxon>
        <taxon>Thermoproteota</taxon>
        <taxon>Thermoprotei</taxon>
        <taxon>Sulfolobales</taxon>
        <taxon>Sulfolobaceae</taxon>
        <taxon>Sulfurisphaera</taxon>
    </lineage>
</organism>
<evidence type="ECO:0000256" key="20">
    <source>
        <dbReference type="ARBA" id="ARBA00049032"/>
    </source>
</evidence>
<evidence type="ECO:0000259" key="22">
    <source>
        <dbReference type="PROSITE" id="PS51462"/>
    </source>
</evidence>
<keyword evidence="5 23" id="KW-0378">Hydrolase</keyword>
<keyword evidence="4" id="KW-0479">Metal-binding</keyword>
<dbReference type="EC" id="3.6.1.56" evidence="11"/>
<evidence type="ECO:0000256" key="6">
    <source>
        <dbReference type="ARBA" id="ARBA00022842"/>
    </source>
</evidence>
<dbReference type="EMBL" id="CP045484">
    <property type="protein sequence ID" value="QGR17663.1"/>
    <property type="molecule type" value="Genomic_DNA"/>
</dbReference>
<comment type="catalytic activity">
    <reaction evidence="18">
        <text>N(6)-methyl-ATP + H2O = N(6)-methyl-AMP + diphosphate + H(+)</text>
        <dbReference type="Rhea" id="RHEA:67608"/>
        <dbReference type="ChEBI" id="CHEBI:15377"/>
        <dbReference type="ChEBI" id="CHEBI:15378"/>
        <dbReference type="ChEBI" id="CHEBI:33019"/>
        <dbReference type="ChEBI" id="CHEBI:144842"/>
        <dbReference type="ChEBI" id="CHEBI:172873"/>
    </reaction>
    <physiologicalReaction direction="left-to-right" evidence="18">
        <dbReference type="Rhea" id="RHEA:67609"/>
    </physiologicalReaction>
</comment>
<evidence type="ECO:0000256" key="1">
    <source>
        <dbReference type="ARBA" id="ARBA00001946"/>
    </source>
</evidence>